<dbReference type="CDD" id="cd04678">
    <property type="entry name" value="NUDIX_MTH2_Nudt15"/>
    <property type="match status" value="1"/>
</dbReference>
<comment type="similarity">
    <text evidence="3">Belongs to the Nudix hydrolase family.</text>
</comment>
<dbReference type="PROSITE" id="PS51462">
    <property type="entry name" value="NUDIX"/>
    <property type="match status" value="1"/>
</dbReference>
<dbReference type="InterPro" id="IPR020476">
    <property type="entry name" value="Nudix_hydrolase"/>
</dbReference>
<dbReference type="InterPro" id="IPR020084">
    <property type="entry name" value="NUDIX_hydrolase_CS"/>
</dbReference>
<keyword evidence="2 3" id="KW-0378">Hydrolase</keyword>
<dbReference type="Proteomes" id="UP001365405">
    <property type="component" value="Unassembled WGS sequence"/>
</dbReference>
<dbReference type="PRINTS" id="PR00502">
    <property type="entry name" value="NUDIXFAMILY"/>
</dbReference>
<comment type="cofactor">
    <cofactor evidence="1">
        <name>Mg(2+)</name>
        <dbReference type="ChEBI" id="CHEBI:18420"/>
    </cofactor>
</comment>
<dbReference type="RefSeq" id="WP_341412786.1">
    <property type="nucleotide sequence ID" value="NZ_JBBUTH010000010.1"/>
</dbReference>
<name>A0ABU9CMJ6_9BURK</name>
<evidence type="ECO:0000313" key="5">
    <source>
        <dbReference type="EMBL" id="MEK8053053.1"/>
    </source>
</evidence>
<dbReference type="PROSITE" id="PS00893">
    <property type="entry name" value="NUDIX_BOX"/>
    <property type="match status" value="1"/>
</dbReference>
<dbReference type="PANTHER" id="PTHR16099">
    <property type="entry name" value="8-OXO-DGTP DIPHOSPHATES NUDT15"/>
    <property type="match status" value="1"/>
</dbReference>
<dbReference type="Pfam" id="PF00293">
    <property type="entry name" value="NUDIX"/>
    <property type="match status" value="1"/>
</dbReference>
<evidence type="ECO:0000259" key="4">
    <source>
        <dbReference type="PROSITE" id="PS51462"/>
    </source>
</evidence>
<organism evidence="5 6">
    <name type="scientific">Pseudaquabacterium inlustre</name>
    <dbReference type="NCBI Taxonomy" id="2984192"/>
    <lineage>
        <taxon>Bacteria</taxon>
        <taxon>Pseudomonadati</taxon>
        <taxon>Pseudomonadota</taxon>
        <taxon>Betaproteobacteria</taxon>
        <taxon>Burkholderiales</taxon>
        <taxon>Sphaerotilaceae</taxon>
        <taxon>Pseudaquabacterium</taxon>
    </lineage>
</organism>
<dbReference type="EMBL" id="JBBUTH010000010">
    <property type="protein sequence ID" value="MEK8053053.1"/>
    <property type="molecule type" value="Genomic_DNA"/>
</dbReference>
<dbReference type="Gene3D" id="3.90.79.10">
    <property type="entry name" value="Nucleoside Triphosphate Pyrophosphohydrolase"/>
    <property type="match status" value="1"/>
</dbReference>
<gene>
    <name evidence="5" type="ORF">AACH10_22560</name>
</gene>
<dbReference type="SUPFAM" id="SSF55811">
    <property type="entry name" value="Nudix"/>
    <property type="match status" value="1"/>
</dbReference>
<dbReference type="PANTHER" id="PTHR16099:SF5">
    <property type="entry name" value="NUCLEOTIDE TRIPHOSPHATE DIPHOSPHATASE NUDT15"/>
    <property type="match status" value="1"/>
</dbReference>
<reference evidence="5 6" key="1">
    <citation type="submission" date="2024-04" db="EMBL/GenBank/DDBJ databases">
        <title>Novel species of the genus Ideonella isolated from streams.</title>
        <authorList>
            <person name="Lu H."/>
        </authorList>
    </citation>
    <scope>NUCLEOTIDE SEQUENCE [LARGE SCALE GENOMIC DNA]</scope>
    <source>
        <strain evidence="5 6">DXS22W</strain>
    </source>
</reference>
<accession>A0ABU9CMJ6</accession>
<sequence>MTELPRVGVGILVIRQGQVLLGRRRGAHGAGTWSAPGGRLEFGEELLNCARRELAEETGLDLGPGARTGPVTSNVFADVGQHYVTVIVLAPHTQGEPRTMEPDKCDGWQWFSWQALPAPLFAPLQSLVDQGFALPT</sequence>
<feature type="domain" description="Nudix hydrolase" evidence="4">
    <location>
        <begin position="4"/>
        <end position="134"/>
    </location>
</feature>
<dbReference type="GO" id="GO:0016787">
    <property type="term" value="F:hydrolase activity"/>
    <property type="evidence" value="ECO:0007669"/>
    <property type="project" value="UniProtKB-KW"/>
</dbReference>
<dbReference type="InterPro" id="IPR015797">
    <property type="entry name" value="NUDIX_hydrolase-like_dom_sf"/>
</dbReference>
<evidence type="ECO:0000256" key="3">
    <source>
        <dbReference type="RuleBase" id="RU003476"/>
    </source>
</evidence>
<keyword evidence="6" id="KW-1185">Reference proteome</keyword>
<evidence type="ECO:0000313" key="6">
    <source>
        <dbReference type="Proteomes" id="UP001365405"/>
    </source>
</evidence>
<protein>
    <submittedName>
        <fullName evidence="5">NUDIX hydrolase</fullName>
    </submittedName>
</protein>
<dbReference type="InterPro" id="IPR000086">
    <property type="entry name" value="NUDIX_hydrolase_dom"/>
</dbReference>
<proteinExistence type="inferred from homology"/>
<comment type="caution">
    <text evidence="5">The sequence shown here is derived from an EMBL/GenBank/DDBJ whole genome shotgun (WGS) entry which is preliminary data.</text>
</comment>
<evidence type="ECO:0000256" key="1">
    <source>
        <dbReference type="ARBA" id="ARBA00001946"/>
    </source>
</evidence>
<evidence type="ECO:0000256" key="2">
    <source>
        <dbReference type="ARBA" id="ARBA00022801"/>
    </source>
</evidence>